<dbReference type="AlphaFoldDB" id="A0A2T6BH80"/>
<dbReference type="Proteomes" id="UP000243978">
    <property type="component" value="Unassembled WGS sequence"/>
</dbReference>
<accession>A0A2T6BH80</accession>
<name>A0A2T6BH80_9RHOB</name>
<dbReference type="OrthoDB" id="7839741at2"/>
<sequence>MIWRRRRAPRCPEAALWDHLDACEIPFRAPLSDWIDRYHLSPSVWSEGLDYCIPDDVAPFFPGLDAPLHAQVYEVADLAAPPDYLWCALRGDGDHRLNYAGALARLTKIFGKGAETSSSNTVSREWRFGLARLSCTVWPPEKQSYGQNDRHRLFPDTITEASVAIHPAWRAPLSAEEHAACAAAKPIWADPSPTPGANIIRFSRDWPSDAATLPPGLALAGQDMLLSIRSPDIADLFPRTLMRELHLVRLTPARGGSMASLSLRLSAQLRDGPGEINRTVASVSGDHAALDAVAETLAKALDLPLDTCTGPSD</sequence>
<dbReference type="RefSeq" id="WP_107843699.1">
    <property type="nucleotide sequence ID" value="NZ_QBKS01000001.1"/>
</dbReference>
<comment type="caution">
    <text evidence="1">The sequence shown here is derived from an EMBL/GenBank/DDBJ whole genome shotgun (WGS) entry which is preliminary data.</text>
</comment>
<organism evidence="1 2">
    <name type="scientific">Litoreibacter ponti</name>
    <dbReference type="NCBI Taxonomy" id="1510457"/>
    <lineage>
        <taxon>Bacteria</taxon>
        <taxon>Pseudomonadati</taxon>
        <taxon>Pseudomonadota</taxon>
        <taxon>Alphaproteobacteria</taxon>
        <taxon>Rhodobacterales</taxon>
        <taxon>Roseobacteraceae</taxon>
        <taxon>Litoreibacter</taxon>
    </lineage>
</organism>
<evidence type="ECO:0000313" key="2">
    <source>
        <dbReference type="Proteomes" id="UP000243978"/>
    </source>
</evidence>
<keyword evidence="2" id="KW-1185">Reference proteome</keyword>
<protein>
    <submittedName>
        <fullName evidence="1">Uncharacterized protein</fullName>
    </submittedName>
</protein>
<gene>
    <name evidence="1" type="ORF">C8N43_0048</name>
</gene>
<evidence type="ECO:0000313" key="1">
    <source>
        <dbReference type="EMBL" id="PTX55414.1"/>
    </source>
</evidence>
<dbReference type="EMBL" id="QBKS01000001">
    <property type="protein sequence ID" value="PTX55414.1"/>
    <property type="molecule type" value="Genomic_DNA"/>
</dbReference>
<proteinExistence type="predicted"/>
<reference evidence="1 2" key="1">
    <citation type="submission" date="2018-04" db="EMBL/GenBank/DDBJ databases">
        <title>Genomic Encyclopedia of Archaeal and Bacterial Type Strains, Phase II (KMG-II): from individual species to whole genera.</title>
        <authorList>
            <person name="Goeker M."/>
        </authorList>
    </citation>
    <scope>NUCLEOTIDE SEQUENCE [LARGE SCALE GENOMIC DNA]</scope>
    <source>
        <strain evidence="1 2">DSM 100977</strain>
    </source>
</reference>